<reference evidence="2 3" key="1">
    <citation type="submission" date="2018-10" db="EMBL/GenBank/DDBJ databases">
        <title>Relationship between Morphology and Antimicrobial Activity in Streptomyces.</title>
        <authorList>
            <person name="Kang H.J."/>
            <person name="Kim S.B."/>
        </authorList>
    </citation>
    <scope>NUCLEOTIDE SEQUENCE [LARGE SCALE GENOMIC DNA]</scope>
    <source>
        <strain evidence="2 3">BH38</strain>
    </source>
</reference>
<dbReference type="KEGG" id="shun:DWB77_03397"/>
<accession>A0A387HBM5</accession>
<keyword evidence="1" id="KW-0812">Transmembrane</keyword>
<dbReference type="Proteomes" id="UP000271554">
    <property type="component" value="Chromosome"/>
</dbReference>
<proteinExistence type="predicted"/>
<dbReference type="AlphaFoldDB" id="A0A387HBM5"/>
<organism evidence="2 3">
    <name type="scientific">Streptomyces hundungensis</name>
    <dbReference type="NCBI Taxonomy" id="1077946"/>
    <lineage>
        <taxon>Bacteria</taxon>
        <taxon>Bacillati</taxon>
        <taxon>Actinomycetota</taxon>
        <taxon>Actinomycetes</taxon>
        <taxon>Kitasatosporales</taxon>
        <taxon>Streptomycetaceae</taxon>
        <taxon>Streptomyces</taxon>
    </lineage>
</organism>
<feature type="transmembrane region" description="Helical" evidence="1">
    <location>
        <begin position="12"/>
        <end position="32"/>
    </location>
</feature>
<evidence type="ECO:0000256" key="1">
    <source>
        <dbReference type="SAM" id="Phobius"/>
    </source>
</evidence>
<keyword evidence="1" id="KW-0472">Membrane</keyword>
<dbReference type="EMBL" id="CP032698">
    <property type="protein sequence ID" value="AYG81255.1"/>
    <property type="molecule type" value="Genomic_DNA"/>
</dbReference>
<keyword evidence="3" id="KW-1185">Reference proteome</keyword>
<name>A0A387HBM5_9ACTN</name>
<keyword evidence="1" id="KW-1133">Transmembrane helix</keyword>
<evidence type="ECO:0000313" key="2">
    <source>
        <dbReference type="EMBL" id="AYG81255.1"/>
    </source>
</evidence>
<gene>
    <name evidence="2" type="ORF">DWB77_03397</name>
</gene>
<protein>
    <submittedName>
        <fullName evidence="2">Uncharacterized protein</fullName>
    </submittedName>
</protein>
<sequence>MRFRIRFNVADSLAVVVLAVAIATLVTLIHHYHR</sequence>
<evidence type="ECO:0000313" key="3">
    <source>
        <dbReference type="Proteomes" id="UP000271554"/>
    </source>
</evidence>